<dbReference type="EMBL" id="ML769396">
    <property type="protein sequence ID" value="KAE9407437.1"/>
    <property type="molecule type" value="Genomic_DNA"/>
</dbReference>
<evidence type="ECO:0000313" key="1">
    <source>
        <dbReference type="EMBL" id="KAE9407437.1"/>
    </source>
</evidence>
<accession>A0A6A4IED7</accession>
<reference evidence="1" key="1">
    <citation type="journal article" date="2019" name="Environ. Microbiol.">
        <title>Fungal ecological strategies reflected in gene transcription - a case study of two litter decomposers.</title>
        <authorList>
            <person name="Barbi F."/>
            <person name="Kohler A."/>
            <person name="Barry K."/>
            <person name="Baskaran P."/>
            <person name="Daum C."/>
            <person name="Fauchery L."/>
            <person name="Ihrmark K."/>
            <person name="Kuo A."/>
            <person name="LaButti K."/>
            <person name="Lipzen A."/>
            <person name="Morin E."/>
            <person name="Grigoriev I.V."/>
            <person name="Henrissat B."/>
            <person name="Lindahl B."/>
            <person name="Martin F."/>
        </authorList>
    </citation>
    <scope>NUCLEOTIDE SEQUENCE</scope>
    <source>
        <strain evidence="1">JB14</strain>
    </source>
</reference>
<evidence type="ECO:0000313" key="2">
    <source>
        <dbReference type="Proteomes" id="UP000799118"/>
    </source>
</evidence>
<sequence length="271" mass="30314">MDVLALLKRSHSLRELDYYCSEEPDSEWSSNIATQVSHPYLDSVKFGVVKADYDQAWLHFLNLLTLKGIHSLTVKGSSPQAVPITWVQSISQLVLRSGCQLKHLDLLNLENSFTSELDLLHLFSLIPEVTHLSFCVSCSDCTFTDLFFTSLTIATTTAEILLPNLAELSIDIREDVEGAKNTVPKSSLPRADTVVSMAESRRDQESAFDAGLIGHRRSVASLQVFTFRLTSLRYGRRLIKPKKLRWKVDTRSESRILALKEAGMGITVQGT</sequence>
<organism evidence="1 2">
    <name type="scientific">Gymnopus androsaceus JB14</name>
    <dbReference type="NCBI Taxonomy" id="1447944"/>
    <lineage>
        <taxon>Eukaryota</taxon>
        <taxon>Fungi</taxon>
        <taxon>Dikarya</taxon>
        <taxon>Basidiomycota</taxon>
        <taxon>Agaricomycotina</taxon>
        <taxon>Agaricomycetes</taxon>
        <taxon>Agaricomycetidae</taxon>
        <taxon>Agaricales</taxon>
        <taxon>Marasmiineae</taxon>
        <taxon>Omphalotaceae</taxon>
        <taxon>Gymnopus</taxon>
    </lineage>
</organism>
<name>A0A6A4IED7_9AGAR</name>
<dbReference type="Proteomes" id="UP000799118">
    <property type="component" value="Unassembled WGS sequence"/>
</dbReference>
<protein>
    <recommendedName>
        <fullName evidence="3">RNI-like protein</fullName>
    </recommendedName>
</protein>
<proteinExistence type="predicted"/>
<keyword evidence="2" id="KW-1185">Reference proteome</keyword>
<evidence type="ECO:0008006" key="3">
    <source>
        <dbReference type="Google" id="ProtNLM"/>
    </source>
</evidence>
<gene>
    <name evidence="1" type="ORF">BT96DRAFT_914735</name>
</gene>
<dbReference type="AlphaFoldDB" id="A0A6A4IED7"/>